<sequence length="406" mass="47292">MNLAGPQGFFVEDYDVPKLKLFMRIMSRSLTHNRGYSFPELRIRGVCRFEKPMEDMDTAYHTTTLLNKDTFALYNDDTEAVELYDVDCLRKFKQIKVEETGSIRHSLNTDFVVLNRTDRRFLDWKTSSVLDYRNTKYNLLLYINKGYVHVEESDGRMLIYESNQAGPELNKSILKLGYRDLNSYYISTILVADSETILLLVRDLTESALHYIHVIDIFNKKLKFALGPNIAGRFFFVINESLVAVRSQEELKIFNFRDGSLYKVLFSTKERHSHKSWEGVSELISIMPIGRQCILRYYKKRLGKIVPKLDVLCWVNNEVVRGYQLPSGKFESKFDPSCNTMMLVGINTAYFYKIVSDEVDIQSCGLINSLKDRAFHDVAIITQSSCTYGYWISEFENKRRKIYNTS</sequence>
<evidence type="ECO:0000313" key="1">
    <source>
        <dbReference type="EMBL" id="KAL0489732.1"/>
    </source>
</evidence>
<organism evidence="1 2">
    <name type="scientific">Acrasis kona</name>
    <dbReference type="NCBI Taxonomy" id="1008807"/>
    <lineage>
        <taxon>Eukaryota</taxon>
        <taxon>Discoba</taxon>
        <taxon>Heterolobosea</taxon>
        <taxon>Tetramitia</taxon>
        <taxon>Eutetramitia</taxon>
        <taxon>Acrasidae</taxon>
        <taxon>Acrasis</taxon>
    </lineage>
</organism>
<dbReference type="Proteomes" id="UP001431209">
    <property type="component" value="Unassembled WGS sequence"/>
</dbReference>
<reference evidence="1 2" key="1">
    <citation type="submission" date="2024-03" db="EMBL/GenBank/DDBJ databases">
        <title>The Acrasis kona genome and developmental transcriptomes reveal deep origins of eukaryotic multicellular pathways.</title>
        <authorList>
            <person name="Sheikh S."/>
            <person name="Fu C.-J."/>
            <person name="Brown M.W."/>
            <person name="Baldauf S.L."/>
        </authorList>
    </citation>
    <scope>NUCLEOTIDE SEQUENCE [LARGE SCALE GENOMIC DNA]</scope>
    <source>
        <strain evidence="1 2">ATCC MYA-3509</strain>
    </source>
</reference>
<evidence type="ECO:0000313" key="2">
    <source>
        <dbReference type="Proteomes" id="UP001431209"/>
    </source>
</evidence>
<proteinExistence type="predicted"/>
<keyword evidence="2" id="KW-1185">Reference proteome</keyword>
<gene>
    <name evidence="1" type="ORF">AKO1_003910</name>
</gene>
<name>A0AAW2ZK95_9EUKA</name>
<dbReference type="EMBL" id="JAOPGA020001602">
    <property type="protein sequence ID" value="KAL0489732.1"/>
    <property type="molecule type" value="Genomic_DNA"/>
</dbReference>
<comment type="caution">
    <text evidence="1">The sequence shown here is derived from an EMBL/GenBank/DDBJ whole genome shotgun (WGS) entry which is preliminary data.</text>
</comment>
<dbReference type="AlphaFoldDB" id="A0AAW2ZK95"/>
<protein>
    <submittedName>
        <fullName evidence="1">Uncharacterized protein</fullName>
    </submittedName>
</protein>
<accession>A0AAW2ZK95</accession>